<name>E1F2E7_GIAIA</name>
<sequence length="253" mass="26776">MPSRDAPSLAQPRGSCCPAPSKHRYPGPWSVPAIRPRGRCSRPRSPGRLVVLYDEDCTRHELQSVSLQLLGVPPRLSMAWTIDPVVGMCPGPPSALSHTFCSWITVHRDARCHPAGIRSWAHRLCSVSGLAEDAVCIHPCTAQHAPEPMGRPTGAAGPSHGSRTVCCSPRGVSLGGLPRCPVPRRGRQAPRSCLWRAPGPRCSSVPPGARPPLSEPAPQRSRPAPRGIHGVTGASAASSRLSVAFALALEEGV</sequence>
<dbReference type="VEuPathDB" id="GiardiaDB:GLP15_1876"/>
<evidence type="ECO:0000313" key="2">
    <source>
        <dbReference type="EMBL" id="EFO63407.1"/>
    </source>
</evidence>
<organism evidence="2 3">
    <name type="scientific">Giardia intestinalis (strain P15)</name>
    <name type="common">Giardia lamblia</name>
    <dbReference type="NCBI Taxonomy" id="658858"/>
    <lineage>
        <taxon>Eukaryota</taxon>
        <taxon>Metamonada</taxon>
        <taxon>Diplomonadida</taxon>
        <taxon>Hexamitidae</taxon>
        <taxon>Giardiinae</taxon>
        <taxon>Giardia</taxon>
    </lineage>
</organism>
<evidence type="ECO:0000256" key="1">
    <source>
        <dbReference type="SAM" id="MobiDB-lite"/>
    </source>
</evidence>
<gene>
    <name evidence="2" type="ORF">GLP15_1876</name>
</gene>
<feature type="region of interest" description="Disordered" evidence="1">
    <location>
        <begin position="1"/>
        <end position="24"/>
    </location>
</feature>
<dbReference type="EMBL" id="ACVC01000133">
    <property type="protein sequence ID" value="EFO63407.1"/>
    <property type="molecule type" value="Genomic_DNA"/>
</dbReference>
<dbReference type="Proteomes" id="UP000008974">
    <property type="component" value="Unassembled WGS sequence"/>
</dbReference>
<protein>
    <submittedName>
        <fullName evidence="2">Uncharacterized protein</fullName>
    </submittedName>
</protein>
<accession>E1F2E7</accession>
<proteinExistence type="predicted"/>
<comment type="caution">
    <text evidence="2">The sequence shown here is derived from an EMBL/GenBank/DDBJ whole genome shotgun (WGS) entry which is preliminary data.</text>
</comment>
<evidence type="ECO:0000313" key="3">
    <source>
        <dbReference type="Proteomes" id="UP000008974"/>
    </source>
</evidence>
<feature type="region of interest" description="Disordered" evidence="1">
    <location>
        <begin position="201"/>
        <end position="235"/>
    </location>
</feature>
<reference evidence="2 3" key="1">
    <citation type="journal article" date="2010" name="BMC Genomics">
        <title>Genome analysis and comparative genomics of a Giardia intestinalis assemblage E isolate.</title>
        <authorList>
            <person name="Jerlstrom-Hultqvist J."/>
            <person name="Franzen O."/>
            <person name="Ankarklev J."/>
            <person name="Xu F."/>
            <person name="Nohynkova E."/>
            <person name="Andersson J.O."/>
            <person name="Svard S.G."/>
            <person name="Andersson B."/>
        </authorList>
    </citation>
    <scope>NUCLEOTIDE SEQUENCE [LARGE SCALE GENOMIC DNA]</scope>
    <source>
        <strain evidence="2 3">P15</strain>
    </source>
</reference>
<dbReference type="AlphaFoldDB" id="E1F2E7"/>